<comment type="caution">
    <text evidence="3">The sequence shown here is derived from an EMBL/GenBank/DDBJ whole genome shotgun (WGS) entry which is preliminary data.</text>
</comment>
<dbReference type="Proteomes" id="UP001597180">
    <property type="component" value="Unassembled WGS sequence"/>
</dbReference>
<feature type="compositionally biased region" description="Low complexity" evidence="1">
    <location>
        <begin position="308"/>
        <end position="367"/>
    </location>
</feature>
<dbReference type="PANTHER" id="PTHR37507:SF2">
    <property type="entry name" value="SPORULATION PROTEIN YDCC"/>
    <property type="match status" value="1"/>
</dbReference>
<accession>A0ABW3UIC8</accession>
<feature type="region of interest" description="Disordered" evidence="1">
    <location>
        <begin position="213"/>
        <end position="370"/>
    </location>
</feature>
<protein>
    <submittedName>
        <fullName evidence="3">Outer membrane lipoprotein carrier protein LolA</fullName>
    </submittedName>
</protein>
<dbReference type="InterPro" id="IPR029046">
    <property type="entry name" value="LolA/LolB/LppX"/>
</dbReference>
<dbReference type="RefSeq" id="WP_345585253.1">
    <property type="nucleotide sequence ID" value="NZ_BAABJG010000002.1"/>
</dbReference>
<gene>
    <name evidence="3" type="ORF">ACFQ4B_04100</name>
</gene>
<feature type="signal peptide" evidence="2">
    <location>
        <begin position="1"/>
        <end position="19"/>
    </location>
</feature>
<keyword evidence="3" id="KW-0449">Lipoprotein</keyword>
<evidence type="ECO:0000313" key="3">
    <source>
        <dbReference type="EMBL" id="MFD1219289.1"/>
    </source>
</evidence>
<sequence>MRRFTWVIALVLSLSLVLAGCGKKDSGSVVKDLDSVMNKLQSYQGSGRMVLHTGQEPQEYQVEVWYQNPHYYRISLTNAKKDITQIVLRNDDGVFVLTPHLNKSFRFQSDWPENQGQVYLYQSLIQSILMDNERHFTTDQNAYVFDVLANYQNGSLARQKIWLDKKNYAPQHVEVSDANANVMMIVDFNQFEFGKKFDKDSFDMQRNMTSWNIMSLPTSGQPGTHDAGTIDGKADSKGAATDKAAGTTSGATSSSGTSTNSSNTANGTTGAKAGSAAGTNGASSDAAKGTKAGTSSSGNAGATAPADKTTSGAASGTATKGAANGTGAANPTNGTTNPPSGSSSTGANGAATGAAAGTTGTAAGTKGDTSKQGLSFGVIEPHYVPNGVKKQDVKMIKLGDEDAVMLRYSGKYNYTLVESRPETQTVTSLPGNIVDLGFTLAVVIGDEKKTMTWTYEGVEFRLSTADLHQTEMIKVAQAVQDEMGK</sequence>
<keyword evidence="2" id="KW-0732">Signal</keyword>
<dbReference type="EMBL" id="JBHTLU010000009">
    <property type="protein sequence ID" value="MFD1219289.1"/>
    <property type="molecule type" value="Genomic_DNA"/>
</dbReference>
<proteinExistence type="predicted"/>
<dbReference type="InterPro" id="IPR052944">
    <property type="entry name" value="Sporulation_related"/>
</dbReference>
<dbReference type="PROSITE" id="PS51257">
    <property type="entry name" value="PROKAR_LIPOPROTEIN"/>
    <property type="match status" value="1"/>
</dbReference>
<dbReference type="SUPFAM" id="SSF89392">
    <property type="entry name" value="Prokaryotic lipoproteins and lipoprotein localization factors"/>
    <property type="match status" value="1"/>
</dbReference>
<organism evidence="3 4">
    <name type="scientific">Paenibacillus vulneris</name>
    <dbReference type="NCBI Taxonomy" id="1133364"/>
    <lineage>
        <taxon>Bacteria</taxon>
        <taxon>Bacillati</taxon>
        <taxon>Bacillota</taxon>
        <taxon>Bacilli</taxon>
        <taxon>Bacillales</taxon>
        <taxon>Paenibacillaceae</taxon>
        <taxon>Paenibacillus</taxon>
    </lineage>
</organism>
<keyword evidence="4" id="KW-1185">Reference proteome</keyword>
<evidence type="ECO:0000313" key="4">
    <source>
        <dbReference type="Proteomes" id="UP001597180"/>
    </source>
</evidence>
<dbReference type="Gene3D" id="2.50.20.10">
    <property type="entry name" value="Lipoprotein localisation LolA/LolB/LppX"/>
    <property type="match status" value="1"/>
</dbReference>
<evidence type="ECO:0000256" key="2">
    <source>
        <dbReference type="SAM" id="SignalP"/>
    </source>
</evidence>
<dbReference type="PANTHER" id="PTHR37507">
    <property type="entry name" value="SPORULATION PROTEIN YDCC"/>
    <property type="match status" value="1"/>
</dbReference>
<feature type="compositionally biased region" description="Low complexity" evidence="1">
    <location>
        <begin position="237"/>
        <end position="287"/>
    </location>
</feature>
<reference evidence="4" key="1">
    <citation type="journal article" date="2019" name="Int. J. Syst. Evol. Microbiol.">
        <title>The Global Catalogue of Microorganisms (GCM) 10K type strain sequencing project: providing services to taxonomists for standard genome sequencing and annotation.</title>
        <authorList>
            <consortium name="The Broad Institute Genomics Platform"/>
            <consortium name="The Broad Institute Genome Sequencing Center for Infectious Disease"/>
            <person name="Wu L."/>
            <person name="Ma J."/>
        </authorList>
    </citation>
    <scope>NUCLEOTIDE SEQUENCE [LARGE SCALE GENOMIC DNA]</scope>
    <source>
        <strain evidence="4">CCUG 53270</strain>
    </source>
</reference>
<feature type="compositionally biased region" description="Polar residues" evidence="1">
    <location>
        <begin position="213"/>
        <end position="222"/>
    </location>
</feature>
<name>A0ABW3UIC8_9BACL</name>
<evidence type="ECO:0000256" key="1">
    <source>
        <dbReference type="SAM" id="MobiDB-lite"/>
    </source>
</evidence>
<feature type="chain" id="PRO_5047501984" evidence="2">
    <location>
        <begin position="20"/>
        <end position="485"/>
    </location>
</feature>